<evidence type="ECO:0000256" key="1">
    <source>
        <dbReference type="SAM" id="Phobius"/>
    </source>
</evidence>
<feature type="transmembrane region" description="Helical" evidence="1">
    <location>
        <begin position="420"/>
        <end position="439"/>
    </location>
</feature>
<feature type="transmembrane region" description="Helical" evidence="1">
    <location>
        <begin position="243"/>
        <end position="259"/>
    </location>
</feature>
<feature type="transmembrane region" description="Helical" evidence="1">
    <location>
        <begin position="393"/>
        <end position="414"/>
    </location>
</feature>
<organism evidence="2 3">
    <name type="scientific">Halosimplex pelagicum</name>
    <dbReference type="NCBI Taxonomy" id="869886"/>
    <lineage>
        <taxon>Archaea</taxon>
        <taxon>Methanobacteriati</taxon>
        <taxon>Methanobacteriota</taxon>
        <taxon>Stenosarchaea group</taxon>
        <taxon>Halobacteria</taxon>
        <taxon>Halobacteriales</taxon>
        <taxon>Haloarculaceae</taxon>
        <taxon>Halosimplex</taxon>
    </lineage>
</organism>
<proteinExistence type="predicted"/>
<feature type="transmembrane region" description="Helical" evidence="1">
    <location>
        <begin position="460"/>
        <end position="478"/>
    </location>
</feature>
<evidence type="ECO:0000313" key="3">
    <source>
        <dbReference type="Proteomes" id="UP000509346"/>
    </source>
</evidence>
<feature type="transmembrane region" description="Helical" evidence="1">
    <location>
        <begin position="293"/>
        <end position="314"/>
    </location>
</feature>
<gene>
    <name evidence="2" type="ORF">HZS54_05810</name>
</gene>
<feature type="transmembrane region" description="Helical" evidence="1">
    <location>
        <begin position="187"/>
        <end position="207"/>
    </location>
</feature>
<dbReference type="OrthoDB" id="137309at2157"/>
<feature type="transmembrane region" description="Helical" evidence="1">
    <location>
        <begin position="159"/>
        <end position="178"/>
    </location>
</feature>
<feature type="transmembrane region" description="Helical" evidence="1">
    <location>
        <begin position="58"/>
        <end position="77"/>
    </location>
</feature>
<feature type="transmembrane region" description="Helical" evidence="1">
    <location>
        <begin position="86"/>
        <end position="107"/>
    </location>
</feature>
<dbReference type="Proteomes" id="UP000509346">
    <property type="component" value="Chromosome"/>
</dbReference>
<keyword evidence="3" id="KW-1185">Reference proteome</keyword>
<evidence type="ECO:0000313" key="2">
    <source>
        <dbReference type="EMBL" id="QLH81184.1"/>
    </source>
</evidence>
<feature type="transmembrane region" description="Helical" evidence="1">
    <location>
        <begin position="358"/>
        <end position="381"/>
    </location>
</feature>
<evidence type="ECO:0008006" key="4">
    <source>
        <dbReference type="Google" id="ProtNLM"/>
    </source>
</evidence>
<feature type="transmembrane region" description="Helical" evidence="1">
    <location>
        <begin position="213"/>
        <end position="231"/>
    </location>
</feature>
<accession>A0A7D5P899</accession>
<dbReference type="AlphaFoldDB" id="A0A7D5P899"/>
<keyword evidence="1" id="KW-0472">Membrane</keyword>
<keyword evidence="1" id="KW-1133">Transmembrane helix</keyword>
<keyword evidence="1" id="KW-0812">Transmembrane</keyword>
<dbReference type="GeneID" id="56082085"/>
<reference evidence="2 3" key="1">
    <citation type="submission" date="2020-07" db="EMBL/GenBank/DDBJ databases">
        <title>Halosimplex litoreum sp. nov. and Halosimplex rubrum sp. nov., isolated from different salt environments.</title>
        <authorList>
            <person name="Cui H."/>
        </authorList>
    </citation>
    <scope>NUCLEOTIDE SEQUENCE [LARGE SCALE GENOMIC DNA]</scope>
    <source>
        <strain evidence="2 3">R2</strain>
    </source>
</reference>
<name>A0A7D5P899_9EURY</name>
<dbReference type="RefSeq" id="WP_179920992.1">
    <property type="nucleotide sequence ID" value="NZ_CP058909.1"/>
</dbReference>
<dbReference type="EMBL" id="CP058909">
    <property type="protein sequence ID" value="QLH81184.1"/>
    <property type="molecule type" value="Genomic_DNA"/>
</dbReference>
<protein>
    <recommendedName>
        <fullName evidence="4">Glycosyltransferase family 39 protein</fullName>
    </recommendedName>
</protein>
<sequence>MVGDALVRANMRTANAPWRVRSKLSLVAGFLSLTGGIYAAIANPATRYELSIYAATPTAFWVGIGGALAVSITVAWFDPHRYGRSLACVLAVLGTGSVVALPLFRAYRFFGHADPMTHLGWVKDFATGALSPSELFYPGVHTVSVFVGRLTGMPLARSLLFVVAVFGLVYLLLFPLVVGRLLDRDRAVVLGTFTAVLLLPINLISTHLHAHPFTQTVLFSSFLLLALLRYLQSPPAKGGRSNRGNGSLLVIAIAAVVLYHPQQAANLLVVFGAISVLQFVGRWRGRPATYRTVYAHTAFFALTFAVWTLSNASFLRRPVGNLVSGLGGYLTGSASNAGSNVASQGQSLSAIGSGFVEIYLKLFSVTTVFLALAALATLAVVLNWTSDDVPDTIVGYVVFAGVALTPLPVAYFLGSVAEHYFRHFGFMMVLVALLAVVALRELEPRRLDSSRRLRTFAYEYGVPVLFAVMIPLAVLTAFPSPYIHKANRHVPSAELTGYGTALEHVDESKAIGGIRGKVDRYRDALYGSVRTGERDDDITAENMTALASYYDRGGYFILTEYERQREVAAYEELRYDRADFSTLGRQPGVDRVVANSDVTLYHTD</sequence>
<feature type="transmembrane region" description="Helical" evidence="1">
    <location>
        <begin position="265"/>
        <end position="281"/>
    </location>
</feature>
<dbReference type="KEGG" id="hpel:HZS54_05810"/>